<dbReference type="CDD" id="cd11059">
    <property type="entry name" value="CYP_fungal"/>
    <property type="match status" value="1"/>
</dbReference>
<name>A0A9P8XVF4_9PEZI</name>
<dbReference type="GO" id="GO:0005506">
    <property type="term" value="F:iron ion binding"/>
    <property type="evidence" value="ECO:0007669"/>
    <property type="project" value="InterPro"/>
</dbReference>
<evidence type="ECO:0000256" key="7">
    <source>
        <dbReference type="PIRSR" id="PIRSR602401-1"/>
    </source>
</evidence>
<evidence type="ECO:0000313" key="11">
    <source>
        <dbReference type="Proteomes" id="UP000756346"/>
    </source>
</evidence>
<dbReference type="InterPro" id="IPR002401">
    <property type="entry name" value="Cyt_P450_E_grp-I"/>
</dbReference>
<evidence type="ECO:0000256" key="2">
    <source>
        <dbReference type="ARBA" id="ARBA00010617"/>
    </source>
</evidence>
<dbReference type="Pfam" id="PF00067">
    <property type="entry name" value="p450"/>
    <property type="match status" value="1"/>
</dbReference>
<keyword evidence="11" id="KW-1185">Reference proteome</keyword>
<dbReference type="EMBL" id="JAGTJQ010000013">
    <property type="protein sequence ID" value="KAH7014473.1"/>
    <property type="molecule type" value="Genomic_DNA"/>
</dbReference>
<organism evidence="10 11">
    <name type="scientific">Microdochium trichocladiopsis</name>
    <dbReference type="NCBI Taxonomy" id="1682393"/>
    <lineage>
        <taxon>Eukaryota</taxon>
        <taxon>Fungi</taxon>
        <taxon>Dikarya</taxon>
        <taxon>Ascomycota</taxon>
        <taxon>Pezizomycotina</taxon>
        <taxon>Sordariomycetes</taxon>
        <taxon>Xylariomycetidae</taxon>
        <taxon>Xylariales</taxon>
        <taxon>Microdochiaceae</taxon>
        <taxon>Microdochium</taxon>
    </lineage>
</organism>
<evidence type="ECO:0000313" key="10">
    <source>
        <dbReference type="EMBL" id="KAH7014473.1"/>
    </source>
</evidence>
<dbReference type="Gene3D" id="1.10.630.10">
    <property type="entry name" value="Cytochrome P450"/>
    <property type="match status" value="1"/>
</dbReference>
<feature type="region of interest" description="Disordered" evidence="9">
    <location>
        <begin position="260"/>
        <end position="280"/>
    </location>
</feature>
<dbReference type="InterPro" id="IPR036396">
    <property type="entry name" value="Cyt_P450_sf"/>
</dbReference>
<keyword evidence="4 7" id="KW-0479">Metal-binding</keyword>
<dbReference type="InterPro" id="IPR001128">
    <property type="entry name" value="Cyt_P450"/>
</dbReference>
<dbReference type="RefSeq" id="XP_046005440.1">
    <property type="nucleotide sequence ID" value="XM_046155811.1"/>
</dbReference>
<accession>A0A9P8XVF4</accession>
<keyword evidence="5 8" id="KW-0560">Oxidoreductase</keyword>
<protein>
    <submittedName>
        <fullName evidence="10">Cytochrome protein</fullName>
    </submittedName>
</protein>
<feature type="binding site" description="axial binding residue" evidence="7">
    <location>
        <position position="453"/>
    </location>
    <ligand>
        <name>heme</name>
        <dbReference type="ChEBI" id="CHEBI:30413"/>
    </ligand>
    <ligandPart>
        <name>Fe</name>
        <dbReference type="ChEBI" id="CHEBI:18248"/>
    </ligandPart>
</feature>
<dbReference type="GO" id="GO:0004497">
    <property type="term" value="F:monooxygenase activity"/>
    <property type="evidence" value="ECO:0007669"/>
    <property type="project" value="UniProtKB-KW"/>
</dbReference>
<evidence type="ECO:0000256" key="8">
    <source>
        <dbReference type="RuleBase" id="RU000461"/>
    </source>
</evidence>
<sequence length="509" mass="56928">MESLTLTSSGIAALVATGGVVLLLGQKLYEAYVGPLSKIPGPWYAPWTDLVNTYCALTAQKHLYALRLHEKYGPVVRIGPNELLVNSAAGAATIHQVKRPFLKSAWYKKFLPGVENVFNTINPEFHRRHRRLLAAPLSESSLQTVFLPRIEAHFDLAISKMRHDIDTQGSTDVAKWFLFLTTDVIGELSFGDSFHMLERNEVNQYIRDLQGHKVVRGLRLAFGSIASSPLSRFLPGFSALRKVNERNRMYATQSIERHKALVEKQQQQQDPEKAGSDTGAKATGVYPTLFQKMYKANDEDGETLTSKELVDDAGIFIIAGSDTSSTTLTFLVWAVCRHPEIQKALVDELAALPESYTQQDLKDLKFLNLVIQETLRLYAAAPSALPRVVPPSGVEIDGYSLPGGSVVNTTTYALHRDEMIFPDPNKFNPWRWENPTKEMKAAWMPFGGGTRTCVGIHLAYIEIRLGVARFFREFPHARISTREGMSDDDMKEVVFFLLSPKGKRCLVEA</sequence>
<evidence type="ECO:0000256" key="4">
    <source>
        <dbReference type="ARBA" id="ARBA00022723"/>
    </source>
</evidence>
<dbReference type="PRINTS" id="PR00385">
    <property type="entry name" value="P450"/>
</dbReference>
<evidence type="ECO:0000256" key="5">
    <source>
        <dbReference type="ARBA" id="ARBA00023002"/>
    </source>
</evidence>
<gene>
    <name evidence="10" type="ORF">B0I36DRAFT_338766</name>
</gene>
<keyword evidence="8" id="KW-0503">Monooxygenase</keyword>
<evidence type="ECO:0000256" key="6">
    <source>
        <dbReference type="ARBA" id="ARBA00023004"/>
    </source>
</evidence>
<evidence type="ECO:0000256" key="1">
    <source>
        <dbReference type="ARBA" id="ARBA00001971"/>
    </source>
</evidence>
<dbReference type="GO" id="GO:0020037">
    <property type="term" value="F:heme binding"/>
    <property type="evidence" value="ECO:0007669"/>
    <property type="project" value="InterPro"/>
</dbReference>
<comment type="similarity">
    <text evidence="2 8">Belongs to the cytochrome P450 family.</text>
</comment>
<dbReference type="PANTHER" id="PTHR24305:SF96">
    <property type="entry name" value="CYTOCHROME P450 MONOOXYGENASE STCB-RELATED"/>
    <property type="match status" value="1"/>
</dbReference>
<keyword evidence="3 7" id="KW-0349">Heme</keyword>
<dbReference type="GO" id="GO:0016705">
    <property type="term" value="F:oxidoreductase activity, acting on paired donors, with incorporation or reduction of molecular oxygen"/>
    <property type="evidence" value="ECO:0007669"/>
    <property type="project" value="InterPro"/>
</dbReference>
<dbReference type="GeneID" id="70185357"/>
<keyword evidence="6 7" id="KW-0408">Iron</keyword>
<dbReference type="InterPro" id="IPR050121">
    <property type="entry name" value="Cytochrome_P450_monoxygenase"/>
</dbReference>
<dbReference type="PANTHER" id="PTHR24305">
    <property type="entry name" value="CYTOCHROME P450"/>
    <property type="match status" value="1"/>
</dbReference>
<dbReference type="SUPFAM" id="SSF48264">
    <property type="entry name" value="Cytochrome P450"/>
    <property type="match status" value="1"/>
</dbReference>
<reference evidence="10" key="1">
    <citation type="journal article" date="2021" name="Nat. Commun.">
        <title>Genetic determinants of endophytism in the Arabidopsis root mycobiome.</title>
        <authorList>
            <person name="Mesny F."/>
            <person name="Miyauchi S."/>
            <person name="Thiergart T."/>
            <person name="Pickel B."/>
            <person name="Atanasova L."/>
            <person name="Karlsson M."/>
            <person name="Huettel B."/>
            <person name="Barry K.W."/>
            <person name="Haridas S."/>
            <person name="Chen C."/>
            <person name="Bauer D."/>
            <person name="Andreopoulos W."/>
            <person name="Pangilinan J."/>
            <person name="LaButti K."/>
            <person name="Riley R."/>
            <person name="Lipzen A."/>
            <person name="Clum A."/>
            <person name="Drula E."/>
            <person name="Henrissat B."/>
            <person name="Kohler A."/>
            <person name="Grigoriev I.V."/>
            <person name="Martin F.M."/>
            <person name="Hacquard S."/>
        </authorList>
    </citation>
    <scope>NUCLEOTIDE SEQUENCE</scope>
    <source>
        <strain evidence="10">MPI-CAGE-CH-0230</strain>
    </source>
</reference>
<dbReference type="AlphaFoldDB" id="A0A9P8XVF4"/>
<comment type="caution">
    <text evidence="10">The sequence shown here is derived from an EMBL/GenBank/DDBJ whole genome shotgun (WGS) entry which is preliminary data.</text>
</comment>
<comment type="cofactor">
    <cofactor evidence="1 7">
        <name>heme</name>
        <dbReference type="ChEBI" id="CHEBI:30413"/>
    </cofactor>
</comment>
<proteinExistence type="inferred from homology"/>
<dbReference type="PRINTS" id="PR00463">
    <property type="entry name" value="EP450I"/>
</dbReference>
<dbReference type="OrthoDB" id="1470350at2759"/>
<evidence type="ECO:0000256" key="3">
    <source>
        <dbReference type="ARBA" id="ARBA00022617"/>
    </source>
</evidence>
<dbReference type="PROSITE" id="PS00086">
    <property type="entry name" value="CYTOCHROME_P450"/>
    <property type="match status" value="1"/>
</dbReference>
<evidence type="ECO:0000256" key="9">
    <source>
        <dbReference type="SAM" id="MobiDB-lite"/>
    </source>
</evidence>
<dbReference type="InterPro" id="IPR017972">
    <property type="entry name" value="Cyt_P450_CS"/>
</dbReference>
<dbReference type="Proteomes" id="UP000756346">
    <property type="component" value="Unassembled WGS sequence"/>
</dbReference>